<keyword evidence="6" id="KW-0067">ATP-binding</keyword>
<dbReference type="InterPro" id="IPR011527">
    <property type="entry name" value="ABC1_TM_dom"/>
</dbReference>
<dbReference type="CDD" id="cd03223">
    <property type="entry name" value="ABCD_peroxisomal_ALDP"/>
    <property type="match status" value="1"/>
</dbReference>
<dbReference type="Gene3D" id="3.40.50.300">
    <property type="entry name" value="P-loop containing nucleotide triphosphate hydrolases"/>
    <property type="match status" value="1"/>
</dbReference>
<evidence type="ECO:0000256" key="5">
    <source>
        <dbReference type="ARBA" id="ARBA00022741"/>
    </source>
</evidence>
<keyword evidence="3" id="KW-0813">Transport</keyword>
<protein>
    <recommendedName>
        <fullName evidence="2">Probable ATP-dependent transporter ycf16</fullName>
    </recommendedName>
</protein>
<dbReference type="InterPro" id="IPR003439">
    <property type="entry name" value="ABC_transporter-like_ATP-bd"/>
</dbReference>
<dbReference type="InterPro" id="IPR027417">
    <property type="entry name" value="P-loop_NTPase"/>
</dbReference>
<sequence length="731" mass="81257">MSVFAGVGGGGGGGGDAAMGVLRVHPVAWMLARAVRQHHVDVGQVVRTVGSSYLRSSKWMTTLFALGLGGLVQVSVTQIMQRESRRKAEYESRAAVSAGSTTSSSKLKKRAPAVDGIFLRRILYIFKIVVPSWHSKEFFMLIVQFWFLVVRSLISLRIAKISGDALSCIATRSWQKFYEVLSDFFVSGVAAAITNSGLKYLSNMVATCFRRNLTRHVHDLYTLDRNYYKAAVLHAMQGHLDNADQRIVADLDDFCKMFSDLYSNTFKPLLDVILCTSQMARTIGSRGPVTLYFYFVLCGGVLRAISPPFSKYIAILKALEGDFRRGHSRLITHAEEVAFLNGSAREKTLLNTAMERVTAFSEKIHLLHLRQGLFDQYGLKYMASMIGFPVMALPFLMGLEDLTPAEAVSKYKTNDALIQQACRAVGDLIMVYKKVQTLSGYTARVSELLEAIEPELQSRRPTGLIENGASSAFENAGKGALVERGEEDDVFMQFEKVTIMSPDGRLLIRELNLSISPGQNVLITGPNGAGKTSLFRVLAGLWQPSEGIVRRPRFLNPELPMQERSEIFYVPQKPYLVTGTLRDQILYPLAPTLDTDDQVRECLDRVGLTKLLTQPEGLDLAHLDWADVLSGGEKQRVGLARLYYHRPHFAILDEATSAINADEEGPFYEHLRTLGITVFSIAHRLELRRYHDFELTICGDGKGTWNLTELPLVDSRADSPSAVEQSSSLST</sequence>
<dbReference type="InterPro" id="IPR017871">
    <property type="entry name" value="ABC_transporter-like_CS"/>
</dbReference>
<keyword evidence="5" id="KW-0547">Nucleotide-binding</keyword>
<dbReference type="SMART" id="SM00382">
    <property type="entry name" value="AAA"/>
    <property type="match status" value="1"/>
</dbReference>
<dbReference type="GO" id="GO:0005778">
    <property type="term" value="C:peroxisomal membrane"/>
    <property type="evidence" value="ECO:0007669"/>
    <property type="project" value="TreeGrafter"/>
</dbReference>
<keyword evidence="7" id="KW-1133">Transmembrane helix</keyword>
<keyword evidence="11" id="KW-1185">Reference proteome</keyword>
<evidence type="ECO:0000256" key="8">
    <source>
        <dbReference type="ARBA" id="ARBA00023136"/>
    </source>
</evidence>
<evidence type="ECO:0000256" key="4">
    <source>
        <dbReference type="ARBA" id="ARBA00022692"/>
    </source>
</evidence>
<dbReference type="GO" id="GO:0042760">
    <property type="term" value="P:very long-chain fatty acid catabolic process"/>
    <property type="evidence" value="ECO:0007669"/>
    <property type="project" value="TreeGrafter"/>
</dbReference>
<dbReference type="AlphaFoldDB" id="A0A5J4YTR9"/>
<keyword evidence="8" id="KW-0472">Membrane</keyword>
<evidence type="ECO:0000256" key="7">
    <source>
        <dbReference type="ARBA" id="ARBA00022989"/>
    </source>
</evidence>
<dbReference type="SUPFAM" id="SSF52540">
    <property type="entry name" value="P-loop containing nucleoside triphosphate hydrolases"/>
    <property type="match status" value="1"/>
</dbReference>
<gene>
    <name evidence="10" type="ORF">FVE85_4138</name>
</gene>
<evidence type="ECO:0000313" key="11">
    <source>
        <dbReference type="Proteomes" id="UP000324585"/>
    </source>
</evidence>
<dbReference type="Pfam" id="PF06472">
    <property type="entry name" value="ABC_membrane_2"/>
    <property type="match status" value="1"/>
</dbReference>
<comment type="similarity">
    <text evidence="1">Belongs to the ABC transporter superfamily. ABCD family. Peroxisomal fatty acyl CoA transporter (TC 3.A.1.203) subfamily.</text>
</comment>
<dbReference type="InterPro" id="IPR003593">
    <property type="entry name" value="AAA+_ATPase"/>
</dbReference>
<feature type="domain" description="ABC transporter" evidence="9">
    <location>
        <begin position="492"/>
        <end position="725"/>
    </location>
</feature>
<keyword evidence="4" id="KW-0812">Transmembrane</keyword>
<dbReference type="GO" id="GO:0005524">
    <property type="term" value="F:ATP binding"/>
    <property type="evidence" value="ECO:0007669"/>
    <property type="project" value="UniProtKB-KW"/>
</dbReference>
<dbReference type="OrthoDB" id="422637at2759"/>
<dbReference type="GO" id="GO:0005324">
    <property type="term" value="F:long-chain fatty acid transmembrane transporter activity"/>
    <property type="evidence" value="ECO:0007669"/>
    <property type="project" value="TreeGrafter"/>
</dbReference>
<evidence type="ECO:0000259" key="9">
    <source>
        <dbReference type="PROSITE" id="PS50893"/>
    </source>
</evidence>
<accession>A0A5J4YTR9</accession>
<dbReference type="PANTHER" id="PTHR11384">
    <property type="entry name" value="ATP-BINDING CASSETTE, SUB-FAMILY D MEMBER"/>
    <property type="match status" value="1"/>
</dbReference>
<dbReference type="GO" id="GO:0016887">
    <property type="term" value="F:ATP hydrolysis activity"/>
    <property type="evidence" value="ECO:0007669"/>
    <property type="project" value="InterPro"/>
</dbReference>
<dbReference type="Proteomes" id="UP000324585">
    <property type="component" value="Unassembled WGS sequence"/>
</dbReference>
<dbReference type="GO" id="GO:0015910">
    <property type="term" value="P:long-chain fatty acid import into peroxisome"/>
    <property type="evidence" value="ECO:0007669"/>
    <property type="project" value="TreeGrafter"/>
</dbReference>
<dbReference type="GO" id="GO:0140359">
    <property type="term" value="F:ABC-type transporter activity"/>
    <property type="evidence" value="ECO:0007669"/>
    <property type="project" value="InterPro"/>
</dbReference>
<dbReference type="PROSITE" id="PS00211">
    <property type="entry name" value="ABC_TRANSPORTER_1"/>
    <property type="match status" value="1"/>
</dbReference>
<name>A0A5J4YTR9_PORPP</name>
<organism evidence="10 11">
    <name type="scientific">Porphyridium purpureum</name>
    <name type="common">Red alga</name>
    <name type="synonym">Porphyridium cruentum</name>
    <dbReference type="NCBI Taxonomy" id="35688"/>
    <lineage>
        <taxon>Eukaryota</taxon>
        <taxon>Rhodophyta</taxon>
        <taxon>Bangiophyceae</taxon>
        <taxon>Porphyridiales</taxon>
        <taxon>Porphyridiaceae</taxon>
        <taxon>Porphyridium</taxon>
    </lineage>
</organism>
<dbReference type="PANTHER" id="PTHR11384:SF67">
    <property type="entry name" value="ATP-BINDING CASSETTE SUB-FAMILY D MEMBER 1"/>
    <property type="match status" value="1"/>
</dbReference>
<dbReference type="Pfam" id="PF00005">
    <property type="entry name" value="ABC_tran"/>
    <property type="match status" value="1"/>
</dbReference>
<dbReference type="InterPro" id="IPR050835">
    <property type="entry name" value="ABC_transporter_sub-D"/>
</dbReference>
<dbReference type="OMA" id="IHDMYLD"/>
<reference evidence="11" key="1">
    <citation type="journal article" date="2019" name="Nat. Commun.">
        <title>Expansion of phycobilisome linker gene families in mesophilic red algae.</title>
        <authorList>
            <person name="Lee J."/>
            <person name="Kim D."/>
            <person name="Bhattacharya D."/>
            <person name="Yoon H.S."/>
        </authorList>
    </citation>
    <scope>NUCLEOTIDE SEQUENCE [LARGE SCALE GENOMIC DNA]</scope>
    <source>
        <strain evidence="11">CCMP 1328</strain>
    </source>
</reference>
<evidence type="ECO:0000313" key="10">
    <source>
        <dbReference type="EMBL" id="KAA8494163.1"/>
    </source>
</evidence>
<evidence type="ECO:0000256" key="3">
    <source>
        <dbReference type="ARBA" id="ARBA00022448"/>
    </source>
</evidence>
<evidence type="ECO:0000256" key="6">
    <source>
        <dbReference type="ARBA" id="ARBA00022840"/>
    </source>
</evidence>
<dbReference type="GO" id="GO:0007031">
    <property type="term" value="P:peroxisome organization"/>
    <property type="evidence" value="ECO:0007669"/>
    <property type="project" value="TreeGrafter"/>
</dbReference>
<dbReference type="GO" id="GO:0006635">
    <property type="term" value="P:fatty acid beta-oxidation"/>
    <property type="evidence" value="ECO:0007669"/>
    <property type="project" value="TreeGrafter"/>
</dbReference>
<proteinExistence type="inferred from homology"/>
<dbReference type="PROSITE" id="PS50893">
    <property type="entry name" value="ABC_TRANSPORTER_2"/>
    <property type="match status" value="1"/>
</dbReference>
<evidence type="ECO:0000256" key="1">
    <source>
        <dbReference type="ARBA" id="ARBA00008575"/>
    </source>
</evidence>
<evidence type="ECO:0000256" key="2">
    <source>
        <dbReference type="ARBA" id="ARBA00014334"/>
    </source>
</evidence>
<comment type="caution">
    <text evidence="10">The sequence shown here is derived from an EMBL/GenBank/DDBJ whole genome shotgun (WGS) entry which is preliminary data.</text>
</comment>
<dbReference type="EMBL" id="VRMN01000005">
    <property type="protein sequence ID" value="KAA8494163.1"/>
    <property type="molecule type" value="Genomic_DNA"/>
</dbReference>